<evidence type="ECO:0000313" key="9">
    <source>
        <dbReference type="EMBL" id="CEM19264.1"/>
    </source>
</evidence>
<dbReference type="GO" id="GO:0005524">
    <property type="term" value="F:ATP binding"/>
    <property type="evidence" value="ECO:0007669"/>
    <property type="project" value="UniProtKB-KW"/>
</dbReference>
<dbReference type="EMBL" id="CDMY01000510">
    <property type="protein sequence ID" value="CEM19264.1"/>
    <property type="molecule type" value="Genomic_DNA"/>
</dbReference>
<dbReference type="Proteomes" id="UP000041254">
    <property type="component" value="Unassembled WGS sequence"/>
</dbReference>
<dbReference type="SUPFAM" id="SSF48019">
    <property type="entry name" value="post-AAA+ oligomerization domain-like"/>
    <property type="match status" value="1"/>
</dbReference>
<dbReference type="InterPro" id="IPR027417">
    <property type="entry name" value="P-loop_NTPase"/>
</dbReference>
<comment type="subcellular location">
    <subcellularLocation>
        <location evidence="1">Nucleus</location>
    </subcellularLocation>
</comment>
<keyword evidence="4" id="KW-0547">Nucleotide-binding</keyword>
<gene>
    <name evidence="9" type="ORF">Vbra_16347</name>
</gene>
<dbReference type="NCBIfam" id="NF001679">
    <property type="entry name" value="PRK00440.1"/>
    <property type="match status" value="1"/>
</dbReference>
<dbReference type="SUPFAM" id="SSF52540">
    <property type="entry name" value="P-loop containing nucleoside triphosphate hydrolases"/>
    <property type="match status" value="1"/>
</dbReference>
<dbReference type="Gene3D" id="1.20.272.10">
    <property type="match status" value="1"/>
</dbReference>
<dbReference type="GO" id="GO:0003689">
    <property type="term" value="F:DNA clamp loader activity"/>
    <property type="evidence" value="ECO:0007669"/>
    <property type="project" value="TreeGrafter"/>
</dbReference>
<dbReference type="AlphaFoldDB" id="A0A0G4FVM3"/>
<feature type="region of interest" description="Disordered" evidence="7">
    <location>
        <begin position="1"/>
        <end position="24"/>
    </location>
</feature>
<reference evidence="9 10" key="1">
    <citation type="submission" date="2014-11" db="EMBL/GenBank/DDBJ databases">
        <authorList>
            <person name="Zhu J."/>
            <person name="Qi W."/>
            <person name="Song R."/>
        </authorList>
    </citation>
    <scope>NUCLEOTIDE SEQUENCE [LARGE SCALE GENOMIC DNA]</scope>
</reference>
<dbReference type="InterPro" id="IPR003593">
    <property type="entry name" value="AAA+_ATPase"/>
</dbReference>
<dbReference type="GO" id="GO:0016887">
    <property type="term" value="F:ATP hydrolysis activity"/>
    <property type="evidence" value="ECO:0007669"/>
    <property type="project" value="InterPro"/>
</dbReference>
<dbReference type="CDD" id="cd18140">
    <property type="entry name" value="HLD_clamp_RFC"/>
    <property type="match status" value="1"/>
</dbReference>
<evidence type="ECO:0000256" key="1">
    <source>
        <dbReference type="ARBA" id="ARBA00004123"/>
    </source>
</evidence>
<sequence length="366" mass="40427">MDEDEIMHDDHGDHDMEDQEHGAAAAADLKAAAQTVGGMEVLPWVEKYRPKTLGDLVAHKDIITTIRKLVDSNRLPHMLLHGPPGTGKTSTILACAKEMYGNRYKSMVLELNASDARGIDVVRNEIKTFVAQQTISFKREAGQVKMVILDEADSMTNQAQFAMRRIIEQYSAHARFGLICNYVQKIIPALQSRCTKFRFGPLADDDVRGRIDYIAAEEKLTIPEDGLQALIKIGGGDMRRVLNIMQAASMAFDRIDENAVYLTTGTPLQTDIDSMFDTLMTKTFSDAFTDIDAVCARCGYALTDVIQGVFEKLSRTQMPNTARLPLFSSLSEIEAALAKGATEKTQLGALVGHFHLARNAIEKTKA</sequence>
<dbReference type="GO" id="GO:0005634">
    <property type="term" value="C:nucleus"/>
    <property type="evidence" value="ECO:0007669"/>
    <property type="project" value="UniProtKB-SubCell"/>
</dbReference>
<dbReference type="Pfam" id="PF08542">
    <property type="entry name" value="Rep_fac_C"/>
    <property type="match status" value="1"/>
</dbReference>
<dbReference type="STRING" id="1169540.A0A0G4FVM3"/>
<evidence type="ECO:0000256" key="6">
    <source>
        <dbReference type="ARBA" id="ARBA00023242"/>
    </source>
</evidence>
<dbReference type="InterPro" id="IPR050238">
    <property type="entry name" value="DNA_Rep/Repair_Clamp_Loader"/>
</dbReference>
<name>A0A0G4FVM3_VITBC</name>
<evidence type="ECO:0000256" key="2">
    <source>
        <dbReference type="ARBA" id="ARBA00005378"/>
    </source>
</evidence>
<dbReference type="SMART" id="SM00382">
    <property type="entry name" value="AAA"/>
    <property type="match status" value="1"/>
</dbReference>
<evidence type="ECO:0000256" key="7">
    <source>
        <dbReference type="SAM" id="MobiDB-lite"/>
    </source>
</evidence>
<dbReference type="InterPro" id="IPR013748">
    <property type="entry name" value="Rep_factorC_C"/>
</dbReference>
<evidence type="ECO:0000256" key="4">
    <source>
        <dbReference type="ARBA" id="ARBA00022741"/>
    </source>
</evidence>
<keyword evidence="10" id="KW-1185">Reference proteome</keyword>
<evidence type="ECO:0000256" key="3">
    <source>
        <dbReference type="ARBA" id="ARBA00022705"/>
    </source>
</evidence>
<keyword evidence="5" id="KW-0067">ATP-binding</keyword>
<comment type="similarity">
    <text evidence="2">Belongs to the activator 1 small subunits family.</text>
</comment>
<feature type="domain" description="AAA+ ATPase" evidence="8">
    <location>
        <begin position="74"/>
        <end position="205"/>
    </location>
</feature>
<dbReference type="PANTHER" id="PTHR11669">
    <property type="entry name" value="REPLICATION FACTOR C / DNA POLYMERASE III GAMMA-TAU SUBUNIT"/>
    <property type="match status" value="1"/>
</dbReference>
<dbReference type="Pfam" id="PF00004">
    <property type="entry name" value="AAA"/>
    <property type="match status" value="1"/>
</dbReference>
<accession>A0A0G4FVM3</accession>
<dbReference type="GO" id="GO:0003677">
    <property type="term" value="F:DNA binding"/>
    <property type="evidence" value="ECO:0007669"/>
    <property type="project" value="InterPro"/>
</dbReference>
<protein>
    <recommendedName>
        <fullName evidence="8">AAA+ ATPase domain-containing protein</fullName>
    </recommendedName>
</protein>
<dbReference type="CDD" id="cd00009">
    <property type="entry name" value="AAA"/>
    <property type="match status" value="1"/>
</dbReference>
<dbReference type="PhylomeDB" id="A0A0G4FVM3"/>
<dbReference type="Gene3D" id="3.40.50.300">
    <property type="entry name" value="P-loop containing nucleotide triphosphate hydrolases"/>
    <property type="match status" value="1"/>
</dbReference>
<dbReference type="InterPro" id="IPR047854">
    <property type="entry name" value="RFC_lid"/>
</dbReference>
<dbReference type="GO" id="GO:0006281">
    <property type="term" value="P:DNA repair"/>
    <property type="evidence" value="ECO:0007669"/>
    <property type="project" value="TreeGrafter"/>
</dbReference>
<dbReference type="FunCoup" id="A0A0G4FVM3">
    <property type="interactions" value="337"/>
</dbReference>
<dbReference type="OMA" id="AEDNLPW"/>
<dbReference type="VEuPathDB" id="CryptoDB:Vbra_16347"/>
<dbReference type="InterPro" id="IPR003959">
    <property type="entry name" value="ATPase_AAA_core"/>
</dbReference>
<keyword evidence="6" id="KW-0539">Nucleus</keyword>
<dbReference type="PANTHER" id="PTHR11669:SF9">
    <property type="entry name" value="REPLICATION FACTOR C SUBUNIT 5"/>
    <property type="match status" value="1"/>
</dbReference>
<evidence type="ECO:0000259" key="8">
    <source>
        <dbReference type="SMART" id="SM00382"/>
    </source>
</evidence>
<dbReference type="Gene3D" id="1.10.8.60">
    <property type="match status" value="1"/>
</dbReference>
<dbReference type="GO" id="GO:0005663">
    <property type="term" value="C:DNA replication factor C complex"/>
    <property type="evidence" value="ECO:0007669"/>
    <property type="project" value="TreeGrafter"/>
</dbReference>
<proteinExistence type="inferred from homology"/>
<evidence type="ECO:0000313" key="10">
    <source>
        <dbReference type="Proteomes" id="UP000041254"/>
    </source>
</evidence>
<organism evidence="9 10">
    <name type="scientific">Vitrella brassicaformis (strain CCMP3155)</name>
    <dbReference type="NCBI Taxonomy" id="1169540"/>
    <lineage>
        <taxon>Eukaryota</taxon>
        <taxon>Sar</taxon>
        <taxon>Alveolata</taxon>
        <taxon>Colpodellida</taxon>
        <taxon>Vitrellaceae</taxon>
        <taxon>Vitrella</taxon>
    </lineage>
</organism>
<dbReference type="InParanoid" id="A0A0G4FVM3"/>
<dbReference type="FunFam" id="3.40.50.300:FF:000129">
    <property type="entry name" value="Replication factor C subunit 5"/>
    <property type="match status" value="1"/>
</dbReference>
<dbReference type="GO" id="GO:0006261">
    <property type="term" value="P:DNA-templated DNA replication"/>
    <property type="evidence" value="ECO:0007669"/>
    <property type="project" value="TreeGrafter"/>
</dbReference>
<keyword evidence="3" id="KW-0235">DNA replication</keyword>
<dbReference type="OrthoDB" id="4199794at2759"/>
<dbReference type="FunFam" id="1.20.272.10:FF:000004">
    <property type="entry name" value="Replication factor C subunit 5"/>
    <property type="match status" value="1"/>
</dbReference>
<dbReference type="InterPro" id="IPR008921">
    <property type="entry name" value="DNA_pol3_clamp-load_cplx_C"/>
</dbReference>
<evidence type="ECO:0000256" key="5">
    <source>
        <dbReference type="ARBA" id="ARBA00022840"/>
    </source>
</evidence>